<keyword evidence="3" id="KW-1185">Reference proteome</keyword>
<dbReference type="EMBL" id="KZ359355">
    <property type="protein sequence ID" value="PIO58931.1"/>
    <property type="molecule type" value="Genomic_DNA"/>
</dbReference>
<feature type="non-terminal residue" evidence="2">
    <location>
        <position position="1"/>
    </location>
</feature>
<dbReference type="InterPro" id="IPR050378">
    <property type="entry name" value="Metallo-dep_Hydrolases_sf"/>
</dbReference>
<evidence type="ECO:0000313" key="3">
    <source>
        <dbReference type="Proteomes" id="UP000230423"/>
    </source>
</evidence>
<dbReference type="PANTHER" id="PTHR11647:SF1">
    <property type="entry name" value="COLLAPSIN RESPONSE MEDIATOR PROTEIN"/>
    <property type="match status" value="1"/>
</dbReference>
<organism evidence="2 3">
    <name type="scientific">Teladorsagia circumcincta</name>
    <name type="common">Brown stomach worm</name>
    <name type="synonym">Ostertagia circumcincta</name>
    <dbReference type="NCBI Taxonomy" id="45464"/>
    <lineage>
        <taxon>Eukaryota</taxon>
        <taxon>Metazoa</taxon>
        <taxon>Ecdysozoa</taxon>
        <taxon>Nematoda</taxon>
        <taxon>Chromadorea</taxon>
        <taxon>Rhabditida</taxon>
        <taxon>Rhabditina</taxon>
        <taxon>Rhabditomorpha</taxon>
        <taxon>Strongyloidea</taxon>
        <taxon>Trichostrongylidae</taxon>
        <taxon>Teladorsagia</taxon>
    </lineage>
</organism>
<comment type="similarity">
    <text evidence="1">Belongs to the metallo-dependent hydrolases superfamily. Hydantoinase/dihydropyrimidinase family.</text>
</comment>
<proteinExistence type="inferred from homology"/>
<evidence type="ECO:0000256" key="1">
    <source>
        <dbReference type="ARBA" id="ARBA00008829"/>
    </source>
</evidence>
<sequence length="143" mass="15943">RVIFGETIAAALAVDGSHYYDEVRSNNITVFECGLAHTKICKGQLATHHHRYVLVVIDQCERGELQTTASDNCTFNAGQKLAGRDDFTKIPNGVNGVEDRLESKRIASSAPKRHTSFHLPSGYRFHLYTSFPGAHPLYRTHCL</sequence>
<dbReference type="GO" id="GO:0004157">
    <property type="term" value="F:dihydropyrimidinase activity"/>
    <property type="evidence" value="ECO:0007669"/>
    <property type="project" value="TreeGrafter"/>
</dbReference>
<dbReference type="SUPFAM" id="SSF51556">
    <property type="entry name" value="Metallo-dependent hydrolases"/>
    <property type="match status" value="1"/>
</dbReference>
<name>A0A2G9TLT5_TELCI</name>
<reference evidence="2 3" key="1">
    <citation type="submission" date="2015-09" db="EMBL/GenBank/DDBJ databases">
        <title>Draft genome of the parasitic nematode Teladorsagia circumcincta isolate WARC Sus (inbred).</title>
        <authorList>
            <person name="Mitreva M."/>
        </authorList>
    </citation>
    <scope>NUCLEOTIDE SEQUENCE [LARGE SCALE GENOMIC DNA]</scope>
    <source>
        <strain evidence="2 3">S</strain>
    </source>
</reference>
<dbReference type="AlphaFoldDB" id="A0A2G9TLT5"/>
<accession>A0A2G9TLT5</accession>
<dbReference type="Proteomes" id="UP000230423">
    <property type="component" value="Unassembled WGS sequence"/>
</dbReference>
<dbReference type="GO" id="GO:0005829">
    <property type="term" value="C:cytosol"/>
    <property type="evidence" value="ECO:0007669"/>
    <property type="project" value="TreeGrafter"/>
</dbReference>
<dbReference type="OrthoDB" id="10258955at2759"/>
<protein>
    <submittedName>
        <fullName evidence="2">Uncharacterized protein</fullName>
    </submittedName>
</protein>
<dbReference type="Gene3D" id="3.20.20.140">
    <property type="entry name" value="Metal-dependent hydrolases"/>
    <property type="match status" value="1"/>
</dbReference>
<dbReference type="GO" id="GO:0006208">
    <property type="term" value="P:pyrimidine nucleobase catabolic process"/>
    <property type="evidence" value="ECO:0007669"/>
    <property type="project" value="TreeGrafter"/>
</dbReference>
<gene>
    <name evidence="2" type="ORF">TELCIR_19618</name>
</gene>
<evidence type="ECO:0000313" key="2">
    <source>
        <dbReference type="EMBL" id="PIO58931.1"/>
    </source>
</evidence>
<dbReference type="InterPro" id="IPR032466">
    <property type="entry name" value="Metal_Hydrolase"/>
</dbReference>
<dbReference type="PANTHER" id="PTHR11647">
    <property type="entry name" value="HYDRANTOINASE/DIHYDROPYRIMIDINASE FAMILY MEMBER"/>
    <property type="match status" value="1"/>
</dbReference>